<keyword evidence="2" id="KW-0418">Kinase</keyword>
<dbReference type="EMBL" id="BPRA01000014">
    <property type="protein sequence ID" value="GJE56583.1"/>
    <property type="molecule type" value="Genomic_DNA"/>
</dbReference>
<comment type="caution">
    <text evidence="2">The sequence shown here is derived from an EMBL/GenBank/DDBJ whole genome shotgun (WGS) entry which is preliminary data.</text>
</comment>
<evidence type="ECO:0000313" key="3">
    <source>
        <dbReference type="Proteomes" id="UP001055101"/>
    </source>
</evidence>
<dbReference type="Pfam" id="PF01636">
    <property type="entry name" value="APH"/>
    <property type="match status" value="1"/>
</dbReference>
<evidence type="ECO:0000313" key="2">
    <source>
        <dbReference type="EMBL" id="GJE56583.1"/>
    </source>
</evidence>
<reference evidence="2" key="2">
    <citation type="submission" date="2021-08" db="EMBL/GenBank/DDBJ databases">
        <authorList>
            <person name="Tani A."/>
            <person name="Ola A."/>
            <person name="Ogura Y."/>
            <person name="Katsura K."/>
            <person name="Hayashi T."/>
        </authorList>
    </citation>
    <scope>NUCLEOTIDE SEQUENCE</scope>
    <source>
        <strain evidence="2">DSM 23674</strain>
    </source>
</reference>
<evidence type="ECO:0000259" key="1">
    <source>
        <dbReference type="Pfam" id="PF01636"/>
    </source>
</evidence>
<dbReference type="Proteomes" id="UP001055101">
    <property type="component" value="Unassembled WGS sequence"/>
</dbReference>
<dbReference type="GO" id="GO:0016301">
    <property type="term" value="F:kinase activity"/>
    <property type="evidence" value="ECO:0007669"/>
    <property type="project" value="UniProtKB-KW"/>
</dbReference>
<dbReference type="InterPro" id="IPR002575">
    <property type="entry name" value="Aminoglycoside_PTrfase"/>
</dbReference>
<dbReference type="PANTHER" id="PTHR21310">
    <property type="entry name" value="AMINOGLYCOSIDE PHOSPHOTRANSFERASE-RELATED-RELATED"/>
    <property type="match status" value="1"/>
</dbReference>
<dbReference type="SUPFAM" id="SSF56112">
    <property type="entry name" value="Protein kinase-like (PK-like)"/>
    <property type="match status" value="1"/>
</dbReference>
<gene>
    <name evidence="2" type="primary">thiK</name>
    <name evidence="2" type="ORF">EKPJFOCH_3091</name>
</gene>
<protein>
    <submittedName>
        <fullName evidence="2">Thiamine kinase</fullName>
    </submittedName>
</protein>
<dbReference type="Gene3D" id="3.90.1200.10">
    <property type="match status" value="1"/>
</dbReference>
<keyword evidence="2" id="KW-0808">Transferase</keyword>
<organism evidence="2 3">
    <name type="scientific">Methylobacterium thuringiense</name>
    <dbReference type="NCBI Taxonomy" id="1003091"/>
    <lineage>
        <taxon>Bacteria</taxon>
        <taxon>Pseudomonadati</taxon>
        <taxon>Pseudomonadota</taxon>
        <taxon>Alphaproteobacteria</taxon>
        <taxon>Hyphomicrobiales</taxon>
        <taxon>Methylobacteriaceae</taxon>
        <taxon>Methylobacterium</taxon>
    </lineage>
</organism>
<proteinExistence type="predicted"/>
<name>A0ABQ4TPN3_9HYPH</name>
<dbReference type="RefSeq" id="WP_147818848.1">
    <property type="nucleotide sequence ID" value="NZ_BPRA01000014.1"/>
</dbReference>
<sequence>MPAEATSAAPVPLGSGLSSEVFLHGADRVLKLYREPSEPAAIENEFRASALAHERGLPVPRPIALLKRDGRTGILFERLHGPTMLRRYAKNPLGMMLALRRLAAIQHAIHALPAPDLPAQTDRIAHDIGWARVPEATRDAALAVLDRLPRGDAFCHNDIHPGNVLCTPGGLAIIDWQKAGTGCPAADVARTELMIRYGRLPKAGEGNADRIRGIAADWYVRCYRRLGGVSRAEIRAWHLPLMVARLCARRTDKDAQILGVVDRLLSARQGA</sequence>
<dbReference type="InterPro" id="IPR011009">
    <property type="entry name" value="Kinase-like_dom_sf"/>
</dbReference>
<feature type="domain" description="Aminoglycoside phosphotransferase" evidence="1">
    <location>
        <begin position="12"/>
        <end position="191"/>
    </location>
</feature>
<dbReference type="InterPro" id="IPR051678">
    <property type="entry name" value="AGP_Transferase"/>
</dbReference>
<accession>A0ABQ4TPN3</accession>
<dbReference type="PANTHER" id="PTHR21310:SF40">
    <property type="entry name" value="AMINOGLYCOSIDE PHOSPHOTRANSFERASE DOMAIN-CONTAINING PROTEIN-RELATED"/>
    <property type="match status" value="1"/>
</dbReference>
<reference evidence="2" key="1">
    <citation type="journal article" date="2021" name="Front. Microbiol.">
        <title>Comprehensive Comparative Genomics and Phenotyping of Methylobacterium Species.</title>
        <authorList>
            <person name="Alessa O."/>
            <person name="Ogura Y."/>
            <person name="Fujitani Y."/>
            <person name="Takami H."/>
            <person name="Hayashi T."/>
            <person name="Sahin N."/>
            <person name="Tani A."/>
        </authorList>
    </citation>
    <scope>NUCLEOTIDE SEQUENCE</scope>
    <source>
        <strain evidence="2">DSM 23674</strain>
    </source>
</reference>
<keyword evidence="3" id="KW-1185">Reference proteome</keyword>